<dbReference type="RefSeq" id="WP_386362213.1">
    <property type="nucleotide sequence ID" value="NZ_JBHRXZ010000016.1"/>
</dbReference>
<evidence type="ECO:0000313" key="3">
    <source>
        <dbReference type="Proteomes" id="UP001595630"/>
    </source>
</evidence>
<organism evidence="2 3">
    <name type="scientific">Stutzerimonas tarimensis</name>
    <dbReference type="NCBI Taxonomy" id="1507735"/>
    <lineage>
        <taxon>Bacteria</taxon>
        <taxon>Pseudomonadati</taxon>
        <taxon>Pseudomonadota</taxon>
        <taxon>Gammaproteobacteria</taxon>
        <taxon>Pseudomonadales</taxon>
        <taxon>Pseudomonadaceae</taxon>
        <taxon>Stutzerimonas</taxon>
    </lineage>
</organism>
<evidence type="ECO:0000313" key="2">
    <source>
        <dbReference type="EMBL" id="MFC3607301.1"/>
    </source>
</evidence>
<proteinExistence type="predicted"/>
<protein>
    <submittedName>
        <fullName evidence="2">Uncharacterized protein</fullName>
    </submittedName>
</protein>
<accession>A0ABV7T4V1</accession>
<dbReference type="EMBL" id="JBHRXZ010000016">
    <property type="protein sequence ID" value="MFC3607301.1"/>
    <property type="molecule type" value="Genomic_DNA"/>
</dbReference>
<evidence type="ECO:0000256" key="1">
    <source>
        <dbReference type="SAM" id="MobiDB-lite"/>
    </source>
</evidence>
<feature type="region of interest" description="Disordered" evidence="1">
    <location>
        <begin position="23"/>
        <end position="44"/>
    </location>
</feature>
<name>A0ABV7T4V1_9GAMM</name>
<comment type="caution">
    <text evidence="2">The sequence shown here is derived from an EMBL/GenBank/DDBJ whole genome shotgun (WGS) entry which is preliminary data.</text>
</comment>
<keyword evidence="3" id="KW-1185">Reference proteome</keyword>
<sequence length="44" mass="4724">MNDLDESEQEADVLPDEVELAEALEQADQESPAMDPAQPGPDAL</sequence>
<reference evidence="3" key="1">
    <citation type="journal article" date="2019" name="Int. J. Syst. Evol. Microbiol.">
        <title>The Global Catalogue of Microorganisms (GCM) 10K type strain sequencing project: providing services to taxonomists for standard genome sequencing and annotation.</title>
        <authorList>
            <consortium name="The Broad Institute Genomics Platform"/>
            <consortium name="The Broad Institute Genome Sequencing Center for Infectious Disease"/>
            <person name="Wu L."/>
            <person name="Ma J."/>
        </authorList>
    </citation>
    <scope>NUCLEOTIDE SEQUENCE [LARGE SCALE GENOMIC DNA]</scope>
    <source>
        <strain evidence="3">KCTC 42447</strain>
    </source>
</reference>
<gene>
    <name evidence="2" type="ORF">ACFOMF_05860</name>
</gene>
<dbReference type="Proteomes" id="UP001595630">
    <property type="component" value="Unassembled WGS sequence"/>
</dbReference>